<feature type="transmembrane region" description="Helical" evidence="1">
    <location>
        <begin position="54"/>
        <end position="75"/>
    </location>
</feature>
<gene>
    <name evidence="2" type="ORF">SE15_06670</name>
</gene>
<dbReference type="STRING" id="869279.SE15_06670"/>
<dbReference type="Proteomes" id="UP000050544">
    <property type="component" value="Unassembled WGS sequence"/>
</dbReference>
<reference evidence="2 3" key="1">
    <citation type="submission" date="2015-07" db="EMBL/GenBank/DDBJ databases">
        <title>Whole genome sequence of Thermanaerothrix daxensis DSM 23592.</title>
        <authorList>
            <person name="Hemp J."/>
            <person name="Ward L.M."/>
            <person name="Pace L.A."/>
            <person name="Fischer W.W."/>
        </authorList>
    </citation>
    <scope>NUCLEOTIDE SEQUENCE [LARGE SCALE GENOMIC DNA]</scope>
    <source>
        <strain evidence="2 3">GNS-1</strain>
    </source>
</reference>
<protein>
    <submittedName>
        <fullName evidence="2">Uncharacterized protein</fullName>
    </submittedName>
</protein>
<feature type="transmembrane region" description="Helical" evidence="1">
    <location>
        <begin position="209"/>
        <end position="226"/>
    </location>
</feature>
<proteinExistence type="predicted"/>
<keyword evidence="3" id="KW-1185">Reference proteome</keyword>
<comment type="caution">
    <text evidence="2">The sequence shown here is derived from an EMBL/GenBank/DDBJ whole genome shotgun (WGS) entry which is preliminary data.</text>
</comment>
<keyword evidence="1" id="KW-0472">Membrane</keyword>
<keyword evidence="1" id="KW-0812">Transmembrane</keyword>
<dbReference type="AlphaFoldDB" id="A0A0P6XWW1"/>
<feature type="transmembrane region" description="Helical" evidence="1">
    <location>
        <begin position="20"/>
        <end position="42"/>
    </location>
</feature>
<dbReference type="PATRIC" id="fig|869279.4.peg.1344"/>
<evidence type="ECO:0000313" key="2">
    <source>
        <dbReference type="EMBL" id="KPL84707.1"/>
    </source>
</evidence>
<evidence type="ECO:0000313" key="3">
    <source>
        <dbReference type="Proteomes" id="UP000050544"/>
    </source>
</evidence>
<dbReference type="EMBL" id="LGKO01000002">
    <property type="protein sequence ID" value="KPL84707.1"/>
    <property type="molecule type" value="Genomic_DNA"/>
</dbReference>
<name>A0A0P6XWW1_9CHLR</name>
<evidence type="ECO:0000256" key="1">
    <source>
        <dbReference type="SAM" id="Phobius"/>
    </source>
</evidence>
<sequence>MLTKFWEKTGESLSARWLEYLFGPAFLFWGGGLVVLALEIGFDTVWNWISSRDALTQAVLLVVSALVIALSSKLMEQLRFPFLRLLEGYWPWPLRYLAEPLSRRQWQRIERQRERWNALKGKEEQGNLSLAETRELARLEMAGHYAPPRLSDCLPTGLGNLLRAAEAAPRDKYGLDAVICWPRLWLLLPAEARQALAEVRQSLDMRVELWAWGLFFLLWTVWQPWAAPVAVLWMWVAYALALEAARVYADLFEAAFDLYRWRLYEAARWEAPSVGGAEEVALGQRLTEFLWRGTAQPPVRYSKG</sequence>
<keyword evidence="1" id="KW-1133">Transmembrane helix</keyword>
<organism evidence="2 3">
    <name type="scientific">Thermanaerothrix daxensis</name>
    <dbReference type="NCBI Taxonomy" id="869279"/>
    <lineage>
        <taxon>Bacteria</taxon>
        <taxon>Bacillati</taxon>
        <taxon>Chloroflexota</taxon>
        <taxon>Anaerolineae</taxon>
        <taxon>Anaerolineales</taxon>
        <taxon>Anaerolineaceae</taxon>
        <taxon>Thermanaerothrix</taxon>
    </lineage>
</organism>
<accession>A0A0P6XWW1</accession>
<dbReference type="RefSeq" id="WP_054521284.1">
    <property type="nucleotide sequence ID" value="NZ_LGKO01000002.1"/>
</dbReference>